<evidence type="ECO:0000256" key="8">
    <source>
        <dbReference type="ARBA" id="ARBA00022989"/>
    </source>
</evidence>
<dbReference type="CDD" id="cd02079">
    <property type="entry name" value="P-type_ATPase_HM"/>
    <property type="match status" value="1"/>
</dbReference>
<proteinExistence type="inferred from homology"/>
<dbReference type="FunFam" id="2.70.150.10:FF:000002">
    <property type="entry name" value="Copper-transporting ATPase 1, putative"/>
    <property type="match status" value="1"/>
</dbReference>
<dbReference type="NCBIfam" id="TIGR01494">
    <property type="entry name" value="ATPase_P-type"/>
    <property type="match status" value="1"/>
</dbReference>
<dbReference type="PROSITE" id="PS00154">
    <property type="entry name" value="ATPASE_E1_E2"/>
    <property type="match status" value="1"/>
</dbReference>
<keyword evidence="9 10" id="KW-0472">Membrane</keyword>
<evidence type="ECO:0000256" key="2">
    <source>
        <dbReference type="ARBA" id="ARBA00006024"/>
    </source>
</evidence>
<dbReference type="SUPFAM" id="SSF81665">
    <property type="entry name" value="Calcium ATPase, transmembrane domain M"/>
    <property type="match status" value="1"/>
</dbReference>
<dbReference type="InterPro" id="IPR036412">
    <property type="entry name" value="HAD-like_sf"/>
</dbReference>
<feature type="domain" description="HMA" evidence="12">
    <location>
        <begin position="283"/>
        <end position="349"/>
    </location>
</feature>
<dbReference type="GO" id="GO:0016020">
    <property type="term" value="C:membrane"/>
    <property type="evidence" value="ECO:0007669"/>
    <property type="project" value="UniProtKB-SubCell"/>
</dbReference>
<dbReference type="InterPro" id="IPR001757">
    <property type="entry name" value="P_typ_ATPase"/>
</dbReference>
<reference evidence="13 14" key="1">
    <citation type="journal article" date="2015" name="Plant Cell">
        <title>Oil accumulation by the oleaginous diatom Fistulifera solaris as revealed by the genome and transcriptome.</title>
        <authorList>
            <person name="Tanaka T."/>
            <person name="Maeda Y."/>
            <person name="Veluchamy A."/>
            <person name="Tanaka M."/>
            <person name="Abida H."/>
            <person name="Marechal E."/>
            <person name="Bowler C."/>
            <person name="Muto M."/>
            <person name="Sunaga Y."/>
            <person name="Tanaka M."/>
            <person name="Yoshino T."/>
            <person name="Taniguchi T."/>
            <person name="Fukuda Y."/>
            <person name="Nemoto M."/>
            <person name="Matsumoto M."/>
            <person name="Wong P.S."/>
            <person name="Aburatani S."/>
            <person name="Fujibuchi W."/>
        </authorList>
    </citation>
    <scope>NUCLEOTIDE SEQUENCE [LARGE SCALE GENOMIC DNA]</scope>
    <source>
        <strain evidence="13 14">JPCC DA0580</strain>
    </source>
</reference>
<evidence type="ECO:0000256" key="4">
    <source>
        <dbReference type="ARBA" id="ARBA00022723"/>
    </source>
</evidence>
<keyword evidence="3 10" id="KW-0812">Transmembrane</keyword>
<dbReference type="SFLD" id="SFLDS00003">
    <property type="entry name" value="Haloacid_Dehalogenase"/>
    <property type="match status" value="1"/>
</dbReference>
<comment type="subcellular location">
    <subcellularLocation>
        <location evidence="1">Membrane</location>
        <topology evidence="1">Multi-pass membrane protein</topology>
    </subcellularLocation>
</comment>
<dbReference type="NCBIfam" id="TIGR01525">
    <property type="entry name" value="ATPase-IB_hvy"/>
    <property type="match status" value="1"/>
</dbReference>
<keyword evidence="4 10" id="KW-0479">Metal-binding</keyword>
<comment type="caution">
    <text evidence="13">The sequence shown here is derived from an EMBL/GenBank/DDBJ whole genome shotgun (WGS) entry which is preliminary data.</text>
</comment>
<dbReference type="AlphaFoldDB" id="A0A1Z5KEN2"/>
<keyword evidence="5 10" id="KW-0547">Nucleotide-binding</keyword>
<dbReference type="OrthoDB" id="432719at2759"/>
<dbReference type="Gene3D" id="3.40.50.1000">
    <property type="entry name" value="HAD superfamily/HAD-like"/>
    <property type="match status" value="1"/>
</dbReference>
<evidence type="ECO:0000259" key="12">
    <source>
        <dbReference type="PROSITE" id="PS50846"/>
    </source>
</evidence>
<feature type="region of interest" description="Disordered" evidence="11">
    <location>
        <begin position="1"/>
        <end position="35"/>
    </location>
</feature>
<dbReference type="PRINTS" id="PR00120">
    <property type="entry name" value="HATPASE"/>
</dbReference>
<dbReference type="InterPro" id="IPR023214">
    <property type="entry name" value="HAD_sf"/>
</dbReference>
<evidence type="ECO:0000256" key="10">
    <source>
        <dbReference type="RuleBase" id="RU362081"/>
    </source>
</evidence>
<keyword evidence="7" id="KW-1278">Translocase</keyword>
<dbReference type="InterPro" id="IPR006121">
    <property type="entry name" value="HMA_dom"/>
</dbReference>
<keyword evidence="13" id="KW-0378">Hydrolase</keyword>
<feature type="compositionally biased region" description="Low complexity" evidence="11">
    <location>
        <begin position="18"/>
        <end position="31"/>
    </location>
</feature>
<dbReference type="InterPro" id="IPR059000">
    <property type="entry name" value="ATPase_P-type_domA"/>
</dbReference>
<protein>
    <submittedName>
        <fullName evidence="13">Cd2+/Zn2+-exporting ATPase</fullName>
        <ecNumber evidence="13">3.6.3.3</ecNumber>
        <ecNumber evidence="13">3.6.3.5</ecNumber>
    </submittedName>
</protein>
<evidence type="ECO:0000256" key="7">
    <source>
        <dbReference type="ARBA" id="ARBA00022967"/>
    </source>
</evidence>
<dbReference type="InterPro" id="IPR051014">
    <property type="entry name" value="Cation_Transport_ATPase_IB"/>
</dbReference>
<dbReference type="Pfam" id="PF00702">
    <property type="entry name" value="Hydrolase"/>
    <property type="match status" value="1"/>
</dbReference>
<dbReference type="PROSITE" id="PS01229">
    <property type="entry name" value="COF_2"/>
    <property type="match status" value="1"/>
</dbReference>
<dbReference type="Proteomes" id="UP000198406">
    <property type="component" value="Unassembled WGS sequence"/>
</dbReference>
<dbReference type="EC" id="3.6.3.3" evidence="13"/>
<dbReference type="InterPro" id="IPR023299">
    <property type="entry name" value="ATPase_P-typ_cyto_dom_N"/>
</dbReference>
<dbReference type="SFLD" id="SFLDF00027">
    <property type="entry name" value="p-type_atpase"/>
    <property type="match status" value="1"/>
</dbReference>
<gene>
    <name evidence="13" type="ORF">FisN_18Lh138</name>
</gene>
<keyword evidence="6 10" id="KW-0067">ATP-binding</keyword>
<keyword evidence="8 10" id="KW-1133">Transmembrane helix</keyword>
<dbReference type="InterPro" id="IPR023298">
    <property type="entry name" value="ATPase_P-typ_TM_dom_sf"/>
</dbReference>
<dbReference type="Gene3D" id="2.70.150.10">
    <property type="entry name" value="Calcium-transporting ATPase, cytoplasmic transduction domain A"/>
    <property type="match status" value="1"/>
</dbReference>
<dbReference type="EMBL" id="BDSP01000214">
    <property type="protein sequence ID" value="GAX24784.1"/>
    <property type="molecule type" value="Genomic_DNA"/>
</dbReference>
<accession>A0A1Z5KEN2</accession>
<dbReference type="Gene3D" id="3.30.70.100">
    <property type="match status" value="2"/>
</dbReference>
<dbReference type="SUPFAM" id="SSF55008">
    <property type="entry name" value="HMA, heavy metal-associated domain"/>
    <property type="match status" value="2"/>
</dbReference>
<feature type="transmembrane region" description="Helical" evidence="10">
    <location>
        <begin position="1144"/>
        <end position="1160"/>
    </location>
</feature>
<dbReference type="Pfam" id="PF00122">
    <property type="entry name" value="E1-E2_ATPase"/>
    <property type="match status" value="1"/>
</dbReference>
<feature type="domain" description="HMA" evidence="12">
    <location>
        <begin position="365"/>
        <end position="431"/>
    </location>
</feature>
<evidence type="ECO:0000256" key="5">
    <source>
        <dbReference type="ARBA" id="ARBA00022741"/>
    </source>
</evidence>
<feature type="transmembrane region" description="Helical" evidence="10">
    <location>
        <begin position="812"/>
        <end position="837"/>
    </location>
</feature>
<evidence type="ECO:0000313" key="13">
    <source>
        <dbReference type="EMBL" id="GAX24784.1"/>
    </source>
</evidence>
<dbReference type="GO" id="GO:0005524">
    <property type="term" value="F:ATP binding"/>
    <property type="evidence" value="ECO:0007669"/>
    <property type="project" value="UniProtKB-UniRule"/>
</dbReference>
<dbReference type="InterPro" id="IPR027256">
    <property type="entry name" value="P-typ_ATPase_IB"/>
</dbReference>
<feature type="transmembrane region" description="Helical" evidence="10">
    <location>
        <begin position="781"/>
        <end position="800"/>
    </location>
</feature>
<dbReference type="PRINTS" id="PR00119">
    <property type="entry name" value="CATATPASE"/>
</dbReference>
<dbReference type="EC" id="3.6.3.5" evidence="13"/>
<dbReference type="InterPro" id="IPR018303">
    <property type="entry name" value="ATPase_P-typ_P_site"/>
</dbReference>
<keyword evidence="14" id="KW-1185">Reference proteome</keyword>
<evidence type="ECO:0000256" key="11">
    <source>
        <dbReference type="SAM" id="MobiDB-lite"/>
    </source>
</evidence>
<dbReference type="InterPro" id="IPR044492">
    <property type="entry name" value="P_typ_ATPase_HD_dom"/>
</dbReference>
<dbReference type="GO" id="GO:0046872">
    <property type="term" value="F:metal ion binding"/>
    <property type="evidence" value="ECO:0007669"/>
    <property type="project" value="UniProtKB-KW"/>
</dbReference>
<evidence type="ECO:0000313" key="14">
    <source>
        <dbReference type="Proteomes" id="UP000198406"/>
    </source>
</evidence>
<dbReference type="GO" id="GO:0019829">
    <property type="term" value="F:ATPase-coupled monoatomic cation transmembrane transporter activity"/>
    <property type="evidence" value="ECO:0007669"/>
    <property type="project" value="InterPro"/>
</dbReference>
<dbReference type="InParanoid" id="A0A1Z5KEN2"/>
<dbReference type="SUPFAM" id="SSF56784">
    <property type="entry name" value="HAD-like"/>
    <property type="match status" value="1"/>
</dbReference>
<dbReference type="GO" id="GO:0016887">
    <property type="term" value="F:ATP hydrolysis activity"/>
    <property type="evidence" value="ECO:0007669"/>
    <property type="project" value="InterPro"/>
</dbReference>
<dbReference type="CDD" id="cd00371">
    <property type="entry name" value="HMA"/>
    <property type="match status" value="2"/>
</dbReference>
<evidence type="ECO:0000256" key="3">
    <source>
        <dbReference type="ARBA" id="ARBA00022692"/>
    </source>
</evidence>
<comment type="similarity">
    <text evidence="2 10">Belongs to the cation transport ATPase (P-type) (TC 3.A.3) family. Type IB subfamily.</text>
</comment>
<feature type="transmembrane region" description="Helical" evidence="10">
    <location>
        <begin position="577"/>
        <end position="594"/>
    </location>
</feature>
<feature type="compositionally biased region" description="Polar residues" evidence="11">
    <location>
        <begin position="1"/>
        <end position="11"/>
    </location>
</feature>
<feature type="region of interest" description="Disordered" evidence="11">
    <location>
        <begin position="709"/>
        <end position="733"/>
    </location>
</feature>
<evidence type="ECO:0000256" key="6">
    <source>
        <dbReference type="ARBA" id="ARBA00022840"/>
    </source>
</evidence>
<dbReference type="Gene3D" id="3.40.1110.10">
    <property type="entry name" value="Calcium-transporting ATPase, cytoplasmic domain N"/>
    <property type="match status" value="1"/>
</dbReference>
<evidence type="ECO:0000256" key="9">
    <source>
        <dbReference type="ARBA" id="ARBA00023136"/>
    </source>
</evidence>
<dbReference type="SFLD" id="SFLDG00002">
    <property type="entry name" value="C1.7:_P-type_atpase_like"/>
    <property type="match status" value="1"/>
</dbReference>
<evidence type="ECO:0000256" key="1">
    <source>
        <dbReference type="ARBA" id="ARBA00004141"/>
    </source>
</evidence>
<organism evidence="13 14">
    <name type="scientific">Fistulifera solaris</name>
    <name type="common">Oleaginous diatom</name>
    <dbReference type="NCBI Taxonomy" id="1519565"/>
    <lineage>
        <taxon>Eukaryota</taxon>
        <taxon>Sar</taxon>
        <taxon>Stramenopiles</taxon>
        <taxon>Ochrophyta</taxon>
        <taxon>Bacillariophyta</taxon>
        <taxon>Bacillariophyceae</taxon>
        <taxon>Bacillariophycidae</taxon>
        <taxon>Naviculales</taxon>
        <taxon>Naviculaceae</taxon>
        <taxon>Fistulifera</taxon>
    </lineage>
</organism>
<dbReference type="InterPro" id="IPR036163">
    <property type="entry name" value="HMA_dom_sf"/>
</dbReference>
<dbReference type="PANTHER" id="PTHR48085">
    <property type="entry name" value="CADMIUM/ZINC-TRANSPORTING ATPASE HMA2-RELATED"/>
    <property type="match status" value="1"/>
</dbReference>
<dbReference type="PROSITE" id="PS50846">
    <property type="entry name" value="HMA_2"/>
    <property type="match status" value="2"/>
</dbReference>
<name>A0A1Z5KEN2_FISSO</name>
<dbReference type="PANTHER" id="PTHR48085:SF5">
    <property type="entry name" value="CADMIUM_ZINC-TRANSPORTING ATPASE HMA4-RELATED"/>
    <property type="match status" value="1"/>
</dbReference>
<dbReference type="SUPFAM" id="SSF81653">
    <property type="entry name" value="Calcium ATPase, transduction domain A"/>
    <property type="match status" value="1"/>
</dbReference>
<dbReference type="InterPro" id="IPR008250">
    <property type="entry name" value="ATPase_P-typ_transduc_dom_A_sf"/>
</dbReference>
<feature type="transmembrane region" description="Helical" evidence="10">
    <location>
        <begin position="1166"/>
        <end position="1187"/>
    </location>
</feature>
<sequence>MGENEPSSCSHTPVRPCSSSSSGKSSYHDSSTTTETKKSILAVVQENGMDVVVFDASGKPRTFQGTQSLCFQTHGNDTAGDLLTPCFDEHGNHGDPEEDCFCGIDTPHLHAHAYDPHGCHDDANYAGDKMSLLASHTIHPVTDENELLIQIRVSESMPNECNARVWQDKKGYHPGRRVHEVQHDDHVDYLVHNQTTGQLHLEHPCDDCGQNDIHGAFRNIGERHLKLTAGNHAMHFFQVSSKPFTVLDYIHSAFDIHSDRVAAATLDHGTIERSPPRPVHEVVSSTLSCGGICCASESPIIEKRLTVMPGVDKVMINVPLKQVIVKHNPHVITAKELERALNEENMKATIMRDGGASIGKPSSGGRSQFFVQHICCASEIPAIRKIVEPIPGVTAVSINTTTKAVYVDHETTMVSAKDICDALNREKFGAEIRYDAAISTATSLTSFVESTLSLDDPAGHPEAETLKRELLGEFDNSHIESILVDVSNRKITVVHNAFLVSVETIATFLRDKANLHVSVSVDGSDPSRWSLPVIEVSASEEGPMCEEVPTYPKASVMMSGVFWVISMLHYIGDTWEYLKYVGLLSVAFGLPPIAMKAMRTMRRFQFDANCLMFFASIGAVALQDYPEAAAVVFLFSVSEWLEVRATSRARRALSAIVNLRPEKANLMHPNTHEMISVSATSVPIGALVVVRTGDKIPCDGVVISGQSTVDESSLTGESKPIRKGPGDSVSGGTLNSGLSQLTVRTTASAEDSAVARLIRLVEEAQANRSETEKIVDEFARWYTPLILTAALLMCSIPWLFGADTGKEWTSNGLILIVVACPCALVISTPVAYVAGLAATAQRGILIKGGAILEALACVENICFDKTGTLTNGEFALLHLELVSSELSRIEVLGYLSAMEERASHPVAQAIVNAARNEKAYARTNHKVEQHMIVAGAGVEGIINGKRVRIGNDRLFQGLDVLDSLNPLIRAEVESWKALGGTIGFMSIEGYGIVCAFCAADAVRSESANVIRKLTDAGIKITMLTGDNHDTALAIGRQIGLLPTQVKSKLLPEEKLEFIEGLSDQKIAKSIFLNILGKKNVTVMCGDGVNDAPSLATANVGVAMGHGAALAMETADVTLLDSNLEKLLYCIETGKKVTWKIKENVLFSIIVKLIVLAFAIAGRTHLWVAIASDVGSMILVTLNAMTILPKRQKDMPFRDPCDVEDGFPSSKAVHCETDELATPCSSGCCKVSKNRSCN</sequence>